<evidence type="ECO:0000256" key="3">
    <source>
        <dbReference type="ARBA" id="ARBA00022475"/>
    </source>
</evidence>
<feature type="transmembrane region" description="Helical" evidence="7">
    <location>
        <begin position="102"/>
        <end position="128"/>
    </location>
</feature>
<dbReference type="EMBL" id="JAFBCF010000001">
    <property type="protein sequence ID" value="MBM7800665.1"/>
    <property type="molecule type" value="Genomic_DNA"/>
</dbReference>
<gene>
    <name evidence="9" type="ORF">JOE57_003586</name>
</gene>
<keyword evidence="6 7" id="KW-0472">Membrane</keyword>
<keyword evidence="5 7" id="KW-1133">Transmembrane helix</keyword>
<organism evidence="9 10">
    <name type="scientific">Microlunatus panaciterrae</name>
    <dbReference type="NCBI Taxonomy" id="400768"/>
    <lineage>
        <taxon>Bacteria</taxon>
        <taxon>Bacillati</taxon>
        <taxon>Actinomycetota</taxon>
        <taxon>Actinomycetes</taxon>
        <taxon>Propionibacteriales</taxon>
        <taxon>Propionibacteriaceae</taxon>
        <taxon>Microlunatus</taxon>
    </lineage>
</organism>
<keyword evidence="9" id="KW-0762">Sugar transport</keyword>
<dbReference type="Proteomes" id="UP000704762">
    <property type="component" value="Unassembled WGS sequence"/>
</dbReference>
<comment type="caution">
    <text evidence="9">The sequence shown here is derived from an EMBL/GenBank/DDBJ whole genome shotgun (WGS) entry which is preliminary data.</text>
</comment>
<accession>A0ABS2RNR9</accession>
<evidence type="ECO:0000256" key="2">
    <source>
        <dbReference type="ARBA" id="ARBA00022448"/>
    </source>
</evidence>
<dbReference type="Gene3D" id="1.10.3720.10">
    <property type="entry name" value="MetI-like"/>
    <property type="match status" value="1"/>
</dbReference>
<feature type="transmembrane region" description="Helical" evidence="7">
    <location>
        <begin position="42"/>
        <end position="63"/>
    </location>
</feature>
<keyword evidence="3" id="KW-1003">Cell membrane</keyword>
<feature type="domain" description="ABC transmembrane type-1" evidence="8">
    <location>
        <begin position="103"/>
        <end position="296"/>
    </location>
</feature>
<evidence type="ECO:0000313" key="10">
    <source>
        <dbReference type="Proteomes" id="UP000704762"/>
    </source>
</evidence>
<dbReference type="SUPFAM" id="SSF161098">
    <property type="entry name" value="MetI-like"/>
    <property type="match status" value="1"/>
</dbReference>
<dbReference type="CDD" id="cd06261">
    <property type="entry name" value="TM_PBP2"/>
    <property type="match status" value="1"/>
</dbReference>
<reference evidence="9 10" key="1">
    <citation type="submission" date="2021-01" db="EMBL/GenBank/DDBJ databases">
        <title>Sequencing the genomes of 1000 actinobacteria strains.</title>
        <authorList>
            <person name="Klenk H.-P."/>
        </authorList>
    </citation>
    <scope>NUCLEOTIDE SEQUENCE [LARGE SCALE GENOMIC DNA]</scope>
    <source>
        <strain evidence="9 10">DSM 18662</strain>
    </source>
</reference>
<name>A0ABS2RNR9_9ACTN</name>
<evidence type="ECO:0000313" key="9">
    <source>
        <dbReference type="EMBL" id="MBM7800665.1"/>
    </source>
</evidence>
<dbReference type="RefSeq" id="WP_204920017.1">
    <property type="nucleotide sequence ID" value="NZ_BAAAQP010000003.1"/>
</dbReference>
<dbReference type="InterPro" id="IPR035906">
    <property type="entry name" value="MetI-like_sf"/>
</dbReference>
<comment type="subcellular location">
    <subcellularLocation>
        <location evidence="1 7">Cell membrane</location>
        <topology evidence="1 7">Multi-pass membrane protein</topology>
    </subcellularLocation>
</comment>
<keyword evidence="10" id="KW-1185">Reference proteome</keyword>
<evidence type="ECO:0000256" key="4">
    <source>
        <dbReference type="ARBA" id="ARBA00022692"/>
    </source>
</evidence>
<feature type="transmembrane region" description="Helical" evidence="7">
    <location>
        <begin position="140"/>
        <end position="165"/>
    </location>
</feature>
<sequence length="310" mass="34635">MAIPATGVAPSVEDLARRDRKPSVTSRPRKAKITLWSVIKTLLFYAMLIFLAVGMLLPFLWMITTSLEPPGTAFSYPPKILPTTFDLTSYRQLFTLVPFARYFLNTLIVTAATVVGQTIFCSTAAYAFARLQFIGRKALFILFLATMMIPFQVTMIPLFLMVFQLGWVNTYFGLIGPGISSAFGIFLLRQAFLTIPRDYQDAARIDGASEWTVFFRIFLPLTKPALATVGVFSFMGTWNDLLWPLLVSRDEEHRTLELGLAYFNASASAFQQPNWPLMMAAAVVVLVPVLAVYIFAQRYFVAGISLSGVK</sequence>
<dbReference type="PANTHER" id="PTHR43744">
    <property type="entry name" value="ABC TRANSPORTER PERMEASE PROTEIN MG189-RELATED-RELATED"/>
    <property type="match status" value="1"/>
</dbReference>
<evidence type="ECO:0000259" key="8">
    <source>
        <dbReference type="PROSITE" id="PS50928"/>
    </source>
</evidence>
<keyword evidence="4 7" id="KW-0812">Transmembrane</keyword>
<protein>
    <submittedName>
        <fullName evidence="9">Multiple sugar transport system permease protein</fullName>
    </submittedName>
</protein>
<evidence type="ECO:0000256" key="6">
    <source>
        <dbReference type="ARBA" id="ARBA00023136"/>
    </source>
</evidence>
<evidence type="ECO:0000256" key="7">
    <source>
        <dbReference type="RuleBase" id="RU363032"/>
    </source>
</evidence>
<feature type="transmembrane region" description="Helical" evidence="7">
    <location>
        <begin position="171"/>
        <end position="192"/>
    </location>
</feature>
<dbReference type="Pfam" id="PF00528">
    <property type="entry name" value="BPD_transp_1"/>
    <property type="match status" value="1"/>
</dbReference>
<dbReference type="PROSITE" id="PS50928">
    <property type="entry name" value="ABC_TM1"/>
    <property type="match status" value="1"/>
</dbReference>
<dbReference type="PANTHER" id="PTHR43744:SF12">
    <property type="entry name" value="ABC TRANSPORTER PERMEASE PROTEIN MG189-RELATED"/>
    <property type="match status" value="1"/>
</dbReference>
<dbReference type="InterPro" id="IPR000515">
    <property type="entry name" value="MetI-like"/>
</dbReference>
<evidence type="ECO:0000256" key="5">
    <source>
        <dbReference type="ARBA" id="ARBA00022989"/>
    </source>
</evidence>
<comment type="similarity">
    <text evidence="7">Belongs to the binding-protein-dependent transport system permease family.</text>
</comment>
<feature type="transmembrane region" description="Helical" evidence="7">
    <location>
        <begin position="213"/>
        <end position="235"/>
    </location>
</feature>
<evidence type="ECO:0000256" key="1">
    <source>
        <dbReference type="ARBA" id="ARBA00004651"/>
    </source>
</evidence>
<proteinExistence type="inferred from homology"/>
<feature type="transmembrane region" description="Helical" evidence="7">
    <location>
        <begin position="275"/>
        <end position="296"/>
    </location>
</feature>
<keyword evidence="2 7" id="KW-0813">Transport</keyword>